<feature type="compositionally biased region" description="Basic and acidic residues" evidence="1">
    <location>
        <begin position="66"/>
        <end position="75"/>
    </location>
</feature>
<organism evidence="2 3">
    <name type="scientific">Sinanodonta woodiana</name>
    <name type="common">Chinese pond mussel</name>
    <name type="synonym">Anodonta woodiana</name>
    <dbReference type="NCBI Taxonomy" id="1069815"/>
    <lineage>
        <taxon>Eukaryota</taxon>
        <taxon>Metazoa</taxon>
        <taxon>Spiralia</taxon>
        <taxon>Lophotrochozoa</taxon>
        <taxon>Mollusca</taxon>
        <taxon>Bivalvia</taxon>
        <taxon>Autobranchia</taxon>
        <taxon>Heteroconchia</taxon>
        <taxon>Palaeoheterodonta</taxon>
        <taxon>Unionida</taxon>
        <taxon>Unionoidea</taxon>
        <taxon>Unionidae</taxon>
        <taxon>Unioninae</taxon>
        <taxon>Sinanodonta</taxon>
    </lineage>
</organism>
<comment type="caution">
    <text evidence="2">The sequence shown here is derived from an EMBL/GenBank/DDBJ whole genome shotgun (WGS) entry which is preliminary data.</text>
</comment>
<keyword evidence="3" id="KW-1185">Reference proteome</keyword>
<evidence type="ECO:0000256" key="1">
    <source>
        <dbReference type="SAM" id="MobiDB-lite"/>
    </source>
</evidence>
<dbReference type="EMBL" id="JBJQND010000014">
    <property type="protein sequence ID" value="KAL3853996.1"/>
    <property type="molecule type" value="Genomic_DNA"/>
</dbReference>
<evidence type="ECO:0000313" key="2">
    <source>
        <dbReference type="EMBL" id="KAL3853996.1"/>
    </source>
</evidence>
<dbReference type="AlphaFoldDB" id="A0ABD3UZ41"/>
<gene>
    <name evidence="2" type="ORF">ACJMK2_013280</name>
</gene>
<protein>
    <submittedName>
        <fullName evidence="2">Uncharacterized protein</fullName>
    </submittedName>
</protein>
<feature type="non-terminal residue" evidence="2">
    <location>
        <position position="1"/>
    </location>
</feature>
<name>A0ABD3UZ41_SINWO</name>
<feature type="non-terminal residue" evidence="2">
    <location>
        <position position="101"/>
    </location>
</feature>
<proteinExistence type="predicted"/>
<feature type="region of interest" description="Disordered" evidence="1">
    <location>
        <begin position="66"/>
        <end position="101"/>
    </location>
</feature>
<dbReference type="Proteomes" id="UP001634394">
    <property type="component" value="Unassembled WGS sequence"/>
</dbReference>
<evidence type="ECO:0000313" key="3">
    <source>
        <dbReference type="Proteomes" id="UP001634394"/>
    </source>
</evidence>
<sequence length="101" mass="11937">TGHIRIRSRSYDLRPEEWEVTSSGFMEDLGHLGKRYVLQDLHPIYSLDSKEQSNLNKKIIEQERNTQIRSVRDQHNQNQFTDPEALISSKNRNAIDYRQPV</sequence>
<reference evidence="2 3" key="1">
    <citation type="submission" date="2024-11" db="EMBL/GenBank/DDBJ databases">
        <title>Chromosome-level genome assembly of the freshwater bivalve Anodonta woodiana.</title>
        <authorList>
            <person name="Chen X."/>
        </authorList>
    </citation>
    <scope>NUCLEOTIDE SEQUENCE [LARGE SCALE GENOMIC DNA]</scope>
    <source>
        <strain evidence="2">MN2024</strain>
        <tissue evidence="2">Gills</tissue>
    </source>
</reference>
<accession>A0ABD3UZ41</accession>